<dbReference type="GO" id="GO:0006270">
    <property type="term" value="P:DNA replication initiation"/>
    <property type="evidence" value="ECO:0007669"/>
    <property type="project" value="TreeGrafter"/>
</dbReference>
<keyword evidence="12" id="KW-1185">Reference proteome</keyword>
<dbReference type="SUPFAM" id="SSF52540">
    <property type="entry name" value="P-loop containing nucleoside triphosphate hydrolases"/>
    <property type="match status" value="1"/>
</dbReference>
<evidence type="ECO:0000259" key="10">
    <source>
        <dbReference type="Pfam" id="PF21639"/>
    </source>
</evidence>
<evidence type="ECO:0000256" key="2">
    <source>
        <dbReference type="ARBA" id="ARBA00006269"/>
    </source>
</evidence>
<dbReference type="InterPro" id="IPR048866">
    <property type="entry name" value="ORC5_lid"/>
</dbReference>
<evidence type="ECO:0000256" key="5">
    <source>
        <dbReference type="ARBA" id="ARBA00022840"/>
    </source>
</evidence>
<keyword evidence="5" id="KW-0067">ATP-binding</keyword>
<keyword evidence="6" id="KW-0539">Nucleus</keyword>
<dbReference type="FunFam" id="3.40.50.300:FF:002614">
    <property type="entry name" value="Origin recognition complex subunit Orc5, putative"/>
    <property type="match status" value="1"/>
</dbReference>
<evidence type="ECO:0000256" key="7">
    <source>
        <dbReference type="SAM" id="MobiDB-lite"/>
    </source>
</evidence>
<dbReference type="GO" id="GO:0003688">
    <property type="term" value="F:DNA replication origin binding"/>
    <property type="evidence" value="ECO:0007669"/>
    <property type="project" value="TreeGrafter"/>
</dbReference>
<dbReference type="AlphaFoldDB" id="A0A7R7XCL7"/>
<dbReference type="OrthoDB" id="365981at2759"/>
<dbReference type="Pfam" id="PF21639">
    <property type="entry name" value="ORC5_lid"/>
    <property type="match status" value="1"/>
</dbReference>
<dbReference type="PANTHER" id="PTHR12705:SF0">
    <property type="entry name" value="ORIGIN RECOGNITION COMPLEX SUBUNIT 5"/>
    <property type="match status" value="1"/>
</dbReference>
<accession>A0A7R7XCL7</accession>
<comment type="similarity">
    <text evidence="2">Belongs to the ORC5 family.</text>
</comment>
<dbReference type="RefSeq" id="XP_041551156.1">
    <property type="nucleotide sequence ID" value="XM_041697919.1"/>
</dbReference>
<reference evidence="11" key="2">
    <citation type="submission" date="2021-02" db="EMBL/GenBank/DDBJ databases">
        <title>Aspergillus puulaauensis MK2 genome sequence.</title>
        <authorList>
            <person name="Futagami T."/>
            <person name="Mori K."/>
            <person name="Kadooka C."/>
            <person name="Tanaka T."/>
        </authorList>
    </citation>
    <scope>NUCLEOTIDE SEQUENCE</scope>
    <source>
        <strain evidence="11">MK2</strain>
    </source>
</reference>
<evidence type="ECO:0000313" key="12">
    <source>
        <dbReference type="Proteomes" id="UP000654913"/>
    </source>
</evidence>
<evidence type="ECO:0000256" key="1">
    <source>
        <dbReference type="ARBA" id="ARBA00004123"/>
    </source>
</evidence>
<dbReference type="InterPro" id="IPR020796">
    <property type="entry name" value="ORC5"/>
</dbReference>
<keyword evidence="4" id="KW-0547">Nucleotide-binding</keyword>
<comment type="subcellular location">
    <subcellularLocation>
        <location evidence="1">Nucleus</location>
    </subcellularLocation>
</comment>
<feature type="domain" description="ORC5 lid" evidence="10">
    <location>
        <begin position="216"/>
        <end position="280"/>
    </location>
</feature>
<dbReference type="Proteomes" id="UP000654913">
    <property type="component" value="Chromosome 1"/>
</dbReference>
<sequence length="545" mass="58070">MLPVEVSRSLSPQWPCREVQSRQLASLLASGVSSPSTIVVHGISATCKSTIVSNVLARLEVPHAIVRSPECITGRHLLTKILWAILEALGRKDEWERFGKGRCEHVGSLAVLLGECLVSSPGQAIGKFVLVLDGIDKQREAPPTLLSALARLGEIIPSLSVVLILSSTPRPLFLQSSGVPHISFPPYTRKESIAIILAAGAPAVLSLPTETSVRLYPQFVSAVYDSLVGPTASSIPVFRKICEKLWPQFVSPITNGETPPGGNEAWDFSRLLVKSRSLFRLQGEDALVHRIVTEDALPSTTDGSLFKPSSLLSAVSAPSPLPTLPYFATLVLTSAYLASHTPQRLDTIFFSKFSSSSLSARNKRAHHRRRLKVLSQAQAAEDREASQASKPSRRGKGKRTKTRITKSILENAFATTSATTSAAGGGPGITGPSTILTARPFPLERLLAIYHAIDPNPPANSLRVAAISDAIYAELATLRRLRLVVPAAGRASGSRMGLGSAGVNSGNTTADVGEKWCVNVSGDWVGEMAKGIGVEVGEWLAGGLD</sequence>
<dbReference type="PANTHER" id="PTHR12705">
    <property type="entry name" value="ORIGIN RECOGNITION COMPLEX SUBUNIT 5"/>
    <property type="match status" value="1"/>
</dbReference>
<gene>
    <name evidence="11" type="ORF">APUU_11790S</name>
</gene>
<feature type="compositionally biased region" description="Basic residues" evidence="7">
    <location>
        <begin position="391"/>
        <end position="403"/>
    </location>
</feature>
<dbReference type="GO" id="GO:0005664">
    <property type="term" value="C:nuclear origin of replication recognition complex"/>
    <property type="evidence" value="ECO:0007669"/>
    <property type="project" value="TreeGrafter"/>
</dbReference>
<dbReference type="InterPro" id="IPR047088">
    <property type="entry name" value="ORC5_C"/>
</dbReference>
<dbReference type="Pfam" id="PF13191">
    <property type="entry name" value="AAA_16"/>
    <property type="match status" value="1"/>
</dbReference>
<evidence type="ECO:0000256" key="3">
    <source>
        <dbReference type="ARBA" id="ARBA00022705"/>
    </source>
</evidence>
<evidence type="ECO:0000259" key="8">
    <source>
        <dbReference type="Pfam" id="PF13191"/>
    </source>
</evidence>
<dbReference type="EMBL" id="AP024443">
    <property type="protein sequence ID" value="BCS18962.1"/>
    <property type="molecule type" value="Genomic_DNA"/>
</dbReference>
<evidence type="ECO:0000256" key="4">
    <source>
        <dbReference type="ARBA" id="ARBA00022741"/>
    </source>
</evidence>
<dbReference type="KEGG" id="apuu:APUU_11790S"/>
<dbReference type="InterPro" id="IPR027417">
    <property type="entry name" value="P-loop_NTPase"/>
</dbReference>
<evidence type="ECO:0008006" key="13">
    <source>
        <dbReference type="Google" id="ProtNLM"/>
    </source>
</evidence>
<evidence type="ECO:0000259" key="9">
    <source>
        <dbReference type="Pfam" id="PF14630"/>
    </source>
</evidence>
<protein>
    <recommendedName>
        <fullName evidence="13">Origin recognition complex subunit Orc5</fullName>
    </recommendedName>
</protein>
<name>A0A7R7XCL7_9EURO</name>
<dbReference type="GeneID" id="64968967"/>
<organism evidence="11 12">
    <name type="scientific">Aspergillus puulaauensis</name>
    <dbReference type="NCBI Taxonomy" id="1220207"/>
    <lineage>
        <taxon>Eukaryota</taxon>
        <taxon>Fungi</taxon>
        <taxon>Dikarya</taxon>
        <taxon>Ascomycota</taxon>
        <taxon>Pezizomycotina</taxon>
        <taxon>Eurotiomycetes</taxon>
        <taxon>Eurotiomycetidae</taxon>
        <taxon>Eurotiales</taxon>
        <taxon>Aspergillaceae</taxon>
        <taxon>Aspergillus</taxon>
    </lineage>
</organism>
<feature type="region of interest" description="Disordered" evidence="7">
    <location>
        <begin position="375"/>
        <end position="403"/>
    </location>
</feature>
<dbReference type="Pfam" id="PF14630">
    <property type="entry name" value="ORC5_C"/>
    <property type="match status" value="1"/>
</dbReference>
<reference evidence="11" key="1">
    <citation type="submission" date="2021-01" db="EMBL/GenBank/DDBJ databases">
        <authorList>
            <consortium name="Aspergillus puulaauensis MK2 genome sequencing consortium"/>
            <person name="Kazuki M."/>
            <person name="Futagami T."/>
        </authorList>
    </citation>
    <scope>NUCLEOTIDE SEQUENCE</scope>
    <source>
        <strain evidence="11">MK2</strain>
    </source>
</reference>
<proteinExistence type="inferred from homology"/>
<evidence type="ECO:0000313" key="11">
    <source>
        <dbReference type="EMBL" id="BCS18962.1"/>
    </source>
</evidence>
<keyword evidence="3" id="KW-0235">DNA replication</keyword>
<evidence type="ECO:0000256" key="6">
    <source>
        <dbReference type="ARBA" id="ARBA00023242"/>
    </source>
</evidence>
<dbReference type="Gene3D" id="3.40.50.300">
    <property type="entry name" value="P-loop containing nucleotide triphosphate hydrolases"/>
    <property type="match status" value="1"/>
</dbReference>
<feature type="domain" description="Orc1-like AAA ATPase" evidence="8">
    <location>
        <begin position="13"/>
        <end position="162"/>
    </location>
</feature>
<feature type="domain" description="Origin recognition complex subunit 5 C-terminal" evidence="9">
    <location>
        <begin position="324"/>
        <end position="540"/>
    </location>
</feature>
<dbReference type="InterPro" id="IPR041664">
    <property type="entry name" value="AAA_16"/>
</dbReference>